<protein>
    <submittedName>
        <fullName evidence="1">Unnamed protein product</fullName>
    </submittedName>
</protein>
<gene>
    <name evidence="1" type="ORF">Plil01_001694500</name>
</gene>
<organism evidence="1 2">
    <name type="scientific">Phytophthora lilii</name>
    <dbReference type="NCBI Taxonomy" id="2077276"/>
    <lineage>
        <taxon>Eukaryota</taxon>
        <taxon>Sar</taxon>
        <taxon>Stramenopiles</taxon>
        <taxon>Oomycota</taxon>
        <taxon>Peronosporomycetes</taxon>
        <taxon>Peronosporales</taxon>
        <taxon>Peronosporaceae</taxon>
        <taxon>Phytophthora</taxon>
    </lineage>
</organism>
<evidence type="ECO:0000313" key="2">
    <source>
        <dbReference type="Proteomes" id="UP001165083"/>
    </source>
</evidence>
<comment type="caution">
    <text evidence="1">The sequence shown here is derived from an EMBL/GenBank/DDBJ whole genome shotgun (WGS) entry which is preliminary data.</text>
</comment>
<accession>A0A9W7CXD5</accession>
<evidence type="ECO:0000313" key="1">
    <source>
        <dbReference type="EMBL" id="GMF44270.1"/>
    </source>
</evidence>
<keyword evidence="2" id="KW-1185">Reference proteome</keyword>
<name>A0A9W7CXD5_9STRA</name>
<sequence length="174" mass="18590">MALASKDCVTDSNIKYRIGGVTPQWKSIGVYDTTDYGAIFSSNSDCTDDYFAFTADVFVENHPYVIVEDYVGAGECAVVETVTVLPADGVCYDSLDGLASFFVDLDPDLSASIISYNKAGCDGSNTSVSVASSLLGSHSCFEDNKKFFLGGLTTQWCAIVVHDSNDCTGVPVHR</sequence>
<dbReference type="AlphaFoldDB" id="A0A9W7CXD5"/>
<dbReference type="Proteomes" id="UP001165083">
    <property type="component" value="Unassembled WGS sequence"/>
</dbReference>
<proteinExistence type="predicted"/>
<reference evidence="1" key="1">
    <citation type="submission" date="2023-04" db="EMBL/GenBank/DDBJ databases">
        <title>Phytophthora lilii NBRC 32176.</title>
        <authorList>
            <person name="Ichikawa N."/>
            <person name="Sato H."/>
            <person name="Tonouchi N."/>
        </authorList>
    </citation>
    <scope>NUCLEOTIDE SEQUENCE</scope>
    <source>
        <strain evidence="1">NBRC 32176</strain>
    </source>
</reference>
<dbReference type="OrthoDB" id="125063at2759"/>
<dbReference type="EMBL" id="BSXW01002904">
    <property type="protein sequence ID" value="GMF44270.1"/>
    <property type="molecule type" value="Genomic_DNA"/>
</dbReference>